<accession>A0A1S9T9V4</accession>
<reference evidence="1 2" key="1">
    <citation type="submission" date="2017-01" db="EMBL/GenBank/DDBJ databases">
        <title>Bacillus cereus isolates.</title>
        <authorList>
            <person name="Beno S.M."/>
        </authorList>
    </citation>
    <scope>NUCLEOTIDE SEQUENCE [LARGE SCALE GENOMIC DNA]</scope>
    <source>
        <strain evidence="1 2">FSL W7-1108</strain>
    </source>
</reference>
<dbReference type="AlphaFoldDB" id="A0A1S9T9V4"/>
<sequence length="289" mass="33611">MDTVYEDFLNTVSIMDDLSLEGFYGNSIKMLVEKRDTMNTPEYLTASLEIWLQDKQQYGKKIVVNFINTFFKLYTNALNTDSKKTLETLTSFWRGTKNSPELENLSAYFELSRSNQETKQFLKLISQNQKPSIAEKHQAAKLVSSTYSKGIEFIGKTLTTCIILQKISNKESYDFFEIDSMTVFNKVKTFNTISNNQYQDLTKTINRSIRNAEAHLNLTFNHKDATYTLRKKVNKKIIQEKISFEKMMMEIFPNIGWYTQGFVYSGSLLSLAFENQEKFKSLVKEIQEV</sequence>
<dbReference type="Proteomes" id="UP000190696">
    <property type="component" value="Unassembled WGS sequence"/>
</dbReference>
<dbReference type="RefSeq" id="WP_078176058.1">
    <property type="nucleotide sequence ID" value="NZ_JBCMNA010000002.1"/>
</dbReference>
<gene>
    <name evidence="1" type="ORF">BW900_11825</name>
</gene>
<name>A0A1S9T9V4_BACMY</name>
<evidence type="ECO:0000313" key="1">
    <source>
        <dbReference type="EMBL" id="OOR06499.1"/>
    </source>
</evidence>
<protein>
    <submittedName>
        <fullName evidence="1">Uncharacterized protein</fullName>
    </submittedName>
</protein>
<organism evidence="1 2">
    <name type="scientific">Bacillus mycoides</name>
    <dbReference type="NCBI Taxonomy" id="1405"/>
    <lineage>
        <taxon>Bacteria</taxon>
        <taxon>Bacillati</taxon>
        <taxon>Bacillota</taxon>
        <taxon>Bacilli</taxon>
        <taxon>Bacillales</taxon>
        <taxon>Bacillaceae</taxon>
        <taxon>Bacillus</taxon>
        <taxon>Bacillus cereus group</taxon>
    </lineage>
</organism>
<proteinExistence type="predicted"/>
<evidence type="ECO:0000313" key="2">
    <source>
        <dbReference type="Proteomes" id="UP000190696"/>
    </source>
</evidence>
<comment type="caution">
    <text evidence="1">The sequence shown here is derived from an EMBL/GenBank/DDBJ whole genome shotgun (WGS) entry which is preliminary data.</text>
</comment>
<dbReference type="EMBL" id="MUAI01000007">
    <property type="protein sequence ID" value="OOR06499.1"/>
    <property type="molecule type" value="Genomic_DNA"/>
</dbReference>